<organism evidence="2 3">
    <name type="scientific">Ajellomyces capsulatus (strain H143)</name>
    <name type="common">Darling's disease fungus</name>
    <name type="synonym">Histoplasma capsulatum</name>
    <dbReference type="NCBI Taxonomy" id="544712"/>
    <lineage>
        <taxon>Eukaryota</taxon>
        <taxon>Fungi</taxon>
        <taxon>Dikarya</taxon>
        <taxon>Ascomycota</taxon>
        <taxon>Pezizomycotina</taxon>
        <taxon>Eurotiomycetes</taxon>
        <taxon>Eurotiomycetidae</taxon>
        <taxon>Onygenales</taxon>
        <taxon>Ajellomycetaceae</taxon>
        <taxon>Histoplasma</taxon>
    </lineage>
</organism>
<name>C6HGD7_AJECH</name>
<feature type="region of interest" description="Disordered" evidence="1">
    <location>
        <begin position="108"/>
        <end position="142"/>
    </location>
</feature>
<evidence type="ECO:0000256" key="1">
    <source>
        <dbReference type="SAM" id="MobiDB-lite"/>
    </source>
</evidence>
<dbReference type="VEuPathDB" id="FungiDB:HCDG_05028"/>
<dbReference type="HOGENOM" id="CLU_1815266_0_0_1"/>
<gene>
    <name evidence="2" type="ORF">HCDG_05028</name>
</gene>
<reference evidence="3" key="1">
    <citation type="submission" date="2009-05" db="EMBL/GenBank/DDBJ databases">
        <title>The genome sequence of Ajellomyces capsulatus strain H143.</title>
        <authorList>
            <person name="Champion M."/>
            <person name="Cuomo C.A."/>
            <person name="Ma L.-J."/>
            <person name="Henn M.R."/>
            <person name="Sil A."/>
            <person name="Goldman B."/>
            <person name="Young S.K."/>
            <person name="Kodira C.D."/>
            <person name="Zeng Q."/>
            <person name="Koehrsen M."/>
            <person name="Alvarado L."/>
            <person name="Berlin A.M."/>
            <person name="Borenstein D."/>
            <person name="Chen Z."/>
            <person name="Engels R."/>
            <person name="Freedman E."/>
            <person name="Gellesch M."/>
            <person name="Goldberg J."/>
            <person name="Griggs A."/>
            <person name="Gujja S."/>
            <person name="Heiman D.I."/>
            <person name="Hepburn T.A."/>
            <person name="Howarth C."/>
            <person name="Jen D."/>
            <person name="Larson L."/>
            <person name="Lewis B."/>
            <person name="Mehta T."/>
            <person name="Park D."/>
            <person name="Pearson M."/>
            <person name="Roberts A."/>
            <person name="Saif S."/>
            <person name="Shea T.D."/>
            <person name="Shenoy N."/>
            <person name="Sisk P."/>
            <person name="Stolte C."/>
            <person name="Sykes S."/>
            <person name="Walk T."/>
            <person name="White J."/>
            <person name="Yandava C."/>
            <person name="Klein B."/>
            <person name="McEwen J.G."/>
            <person name="Puccia R."/>
            <person name="Goldman G.H."/>
            <person name="Felipe M.S."/>
            <person name="Nino-Vega G."/>
            <person name="San-Blas G."/>
            <person name="Taylor J.W."/>
            <person name="Mendoza L."/>
            <person name="Galagan J.E."/>
            <person name="Nusbaum C."/>
            <person name="Birren B.W."/>
        </authorList>
    </citation>
    <scope>NUCLEOTIDE SEQUENCE [LARGE SCALE GENOMIC DNA]</scope>
    <source>
        <strain evidence="3">H143</strain>
    </source>
</reference>
<protein>
    <submittedName>
        <fullName evidence="2">Uncharacterized protein</fullName>
    </submittedName>
</protein>
<feature type="compositionally biased region" description="Acidic residues" evidence="1">
    <location>
        <begin position="114"/>
        <end position="123"/>
    </location>
</feature>
<dbReference type="Proteomes" id="UP000002624">
    <property type="component" value="Unassembled WGS sequence"/>
</dbReference>
<dbReference type="AlphaFoldDB" id="C6HGD7"/>
<sequence length="142" mass="16319">MSERDERTEGHNPPVGQPLHTVGRWVQFRGFKDSNELNIRRFLSSLQRPTANLPGNPPANHSNTHLYHQICTFIIKFANMPRNTHCSTVSQACKRTPTTLHLHLLKLPVPDVPDIPDNDENSTDDEKKKEKKKKKETQSEDF</sequence>
<evidence type="ECO:0000313" key="2">
    <source>
        <dbReference type="EMBL" id="EER40439.1"/>
    </source>
</evidence>
<dbReference type="EMBL" id="GG692426">
    <property type="protein sequence ID" value="EER40439.1"/>
    <property type="molecule type" value="Genomic_DNA"/>
</dbReference>
<proteinExistence type="predicted"/>
<evidence type="ECO:0000313" key="3">
    <source>
        <dbReference type="Proteomes" id="UP000002624"/>
    </source>
</evidence>
<accession>C6HGD7</accession>